<dbReference type="Pfam" id="PF00106">
    <property type="entry name" value="adh_short"/>
    <property type="match status" value="1"/>
</dbReference>
<dbReference type="SUPFAM" id="SSF51735">
    <property type="entry name" value="NAD(P)-binding Rossmann-fold domains"/>
    <property type="match status" value="1"/>
</dbReference>
<comment type="similarity">
    <text evidence="1">Belongs to the short-chain dehydrogenases/reductases (SDR) family.</text>
</comment>
<evidence type="ECO:0000313" key="6">
    <source>
        <dbReference type="Proteomes" id="UP001497453"/>
    </source>
</evidence>
<dbReference type="InterPro" id="IPR002347">
    <property type="entry name" value="SDR_fam"/>
</dbReference>
<sequence length="324" mass="35320">MTSFGAKLALCVTLGVPLYALLRQTIRRSRRLRVLPRAKERVLVLGASSGIGRSVAEQYAAQGARVCVVGRRENEIQAVENACLELRTKHHADNSARPAIGLVADFSNPEDMVRVRQELENAWQGVDTVIVCAGASALRPVMEIAREKSSGKGYPATDDVQRTVDVAIAAERANYVGPLVSAVTFIPLLQSTSVSPSILLVSSLGAIVPAPTRAIYGSTKSAGLLLYQALAIENPTIKFSFMIPATVEGNFRASAVDAGTVREADPNQFGLKREDVAQRCIQAVDFEEKAIFMPGWGKITHLLYWLWPSAIERIAMRKYNFTHQ</sequence>
<name>A0ABP1CQC3_9APHY</name>
<evidence type="ECO:0000256" key="3">
    <source>
        <dbReference type="ARBA" id="ARBA00023002"/>
    </source>
</evidence>
<keyword evidence="3" id="KW-0560">Oxidoreductase</keyword>
<dbReference type="PRINTS" id="PR00081">
    <property type="entry name" value="GDHRDH"/>
</dbReference>
<evidence type="ECO:0000313" key="5">
    <source>
        <dbReference type="EMBL" id="CAL1696839.1"/>
    </source>
</evidence>
<reference evidence="6" key="1">
    <citation type="submission" date="2024-04" db="EMBL/GenBank/DDBJ databases">
        <authorList>
            <person name="Shaw F."/>
            <person name="Minotto A."/>
        </authorList>
    </citation>
    <scope>NUCLEOTIDE SEQUENCE [LARGE SCALE GENOMIC DNA]</scope>
</reference>
<accession>A0ABP1CQC3</accession>
<evidence type="ECO:0000256" key="2">
    <source>
        <dbReference type="ARBA" id="ARBA00022857"/>
    </source>
</evidence>
<evidence type="ECO:0008006" key="7">
    <source>
        <dbReference type="Google" id="ProtNLM"/>
    </source>
</evidence>
<gene>
    <name evidence="5" type="ORF">GFSPODELE1_LOCUS1366</name>
</gene>
<keyword evidence="2" id="KW-0521">NADP</keyword>
<proteinExistence type="inferred from homology"/>
<evidence type="ECO:0000256" key="4">
    <source>
        <dbReference type="ARBA" id="ARBA00037096"/>
    </source>
</evidence>
<keyword evidence="6" id="KW-1185">Reference proteome</keyword>
<dbReference type="EMBL" id="OZ037944">
    <property type="protein sequence ID" value="CAL1696839.1"/>
    <property type="molecule type" value="Genomic_DNA"/>
</dbReference>
<dbReference type="PANTHER" id="PTHR44196">
    <property type="entry name" value="DEHYDROGENASE/REDUCTASE SDR FAMILY MEMBER 7B"/>
    <property type="match status" value="1"/>
</dbReference>
<dbReference type="Gene3D" id="3.40.50.720">
    <property type="entry name" value="NAD(P)-binding Rossmann-like Domain"/>
    <property type="match status" value="1"/>
</dbReference>
<dbReference type="InterPro" id="IPR020904">
    <property type="entry name" value="Sc_DH/Rdtase_CS"/>
</dbReference>
<dbReference type="PROSITE" id="PS00061">
    <property type="entry name" value="ADH_SHORT"/>
    <property type="match status" value="1"/>
</dbReference>
<dbReference type="Proteomes" id="UP001497453">
    <property type="component" value="Chromosome 1"/>
</dbReference>
<protein>
    <recommendedName>
        <fullName evidence="7">NAD(P)-binding protein</fullName>
    </recommendedName>
</protein>
<comment type="function">
    <text evidence="4">Putative oxidoreductase.</text>
</comment>
<dbReference type="PANTHER" id="PTHR44196:SF1">
    <property type="entry name" value="DEHYDROGENASE_REDUCTASE SDR FAMILY MEMBER 7B"/>
    <property type="match status" value="1"/>
</dbReference>
<dbReference type="InterPro" id="IPR036291">
    <property type="entry name" value="NAD(P)-bd_dom_sf"/>
</dbReference>
<organism evidence="5 6">
    <name type="scientific">Somion occarium</name>
    <dbReference type="NCBI Taxonomy" id="3059160"/>
    <lineage>
        <taxon>Eukaryota</taxon>
        <taxon>Fungi</taxon>
        <taxon>Dikarya</taxon>
        <taxon>Basidiomycota</taxon>
        <taxon>Agaricomycotina</taxon>
        <taxon>Agaricomycetes</taxon>
        <taxon>Polyporales</taxon>
        <taxon>Cerrenaceae</taxon>
        <taxon>Somion</taxon>
    </lineage>
</organism>
<evidence type="ECO:0000256" key="1">
    <source>
        <dbReference type="ARBA" id="ARBA00006484"/>
    </source>
</evidence>